<dbReference type="Proteomes" id="UP000233597">
    <property type="component" value="Unassembled WGS sequence"/>
</dbReference>
<proteinExistence type="predicted"/>
<dbReference type="InterPro" id="IPR036390">
    <property type="entry name" value="WH_DNA-bd_sf"/>
</dbReference>
<dbReference type="AlphaFoldDB" id="A0A2N3KWQ2"/>
<dbReference type="InterPro" id="IPR036388">
    <property type="entry name" value="WH-like_DNA-bd_sf"/>
</dbReference>
<dbReference type="GO" id="GO:0003700">
    <property type="term" value="F:DNA-binding transcription factor activity"/>
    <property type="evidence" value="ECO:0007669"/>
    <property type="project" value="InterPro"/>
</dbReference>
<dbReference type="PANTHER" id="PTHR30432">
    <property type="entry name" value="TRANSCRIPTIONAL REGULATOR MODE"/>
    <property type="match status" value="1"/>
</dbReference>
<organism evidence="2 3">
    <name type="scientific">Thalassospira marina</name>
    <dbReference type="NCBI Taxonomy" id="2048283"/>
    <lineage>
        <taxon>Bacteria</taxon>
        <taxon>Pseudomonadati</taxon>
        <taxon>Pseudomonadota</taxon>
        <taxon>Alphaproteobacteria</taxon>
        <taxon>Rhodospirillales</taxon>
        <taxon>Thalassospiraceae</taxon>
        <taxon>Thalassospira</taxon>
    </lineage>
</organism>
<dbReference type="Pfam" id="PF00126">
    <property type="entry name" value="HTH_1"/>
    <property type="match status" value="1"/>
</dbReference>
<sequence length="134" mass="14182">MTHANDLKIRLKIDLPCGVRLGYGKIDLLRAVANEASISAAARKMGMSYRRAWLLIDELNRSFASPVIETRIGGKAHGGASLTEMGERVIAIYLAAEQQARSAMTASLADLAACLAPEGGEGAPVVDASENDDL</sequence>
<dbReference type="Gene3D" id="1.10.10.10">
    <property type="entry name" value="Winged helix-like DNA-binding domain superfamily/Winged helix DNA-binding domain"/>
    <property type="match status" value="1"/>
</dbReference>
<accession>A0A2N3KWQ2</accession>
<dbReference type="EMBL" id="NWTK01000003">
    <property type="protein sequence ID" value="PKR54999.1"/>
    <property type="molecule type" value="Genomic_DNA"/>
</dbReference>
<reference evidence="2 3" key="1">
    <citation type="submission" date="2017-09" db="EMBL/GenBank/DDBJ databases">
        <title>Biodiversity and function of Thalassospira species in the particle-attached aromatic-hydrocarbon-degrading consortia from the surface seawater of the South China Sea.</title>
        <authorList>
            <person name="Dong C."/>
            <person name="Liu R."/>
            <person name="Shao Z."/>
        </authorList>
    </citation>
    <scope>NUCLEOTIDE SEQUENCE [LARGE SCALE GENOMIC DNA]</scope>
    <source>
        <strain evidence="2 3">CSC1P2</strain>
    </source>
</reference>
<evidence type="ECO:0000313" key="2">
    <source>
        <dbReference type="EMBL" id="PKR54999.1"/>
    </source>
</evidence>
<name>A0A2N3KWQ2_9PROT</name>
<evidence type="ECO:0000259" key="1">
    <source>
        <dbReference type="Pfam" id="PF00126"/>
    </source>
</evidence>
<evidence type="ECO:0000313" key="3">
    <source>
        <dbReference type="Proteomes" id="UP000233597"/>
    </source>
</evidence>
<protein>
    <submittedName>
        <fullName evidence="2">Transcriptional regulator</fullName>
    </submittedName>
</protein>
<dbReference type="RefSeq" id="WP_101264841.1">
    <property type="nucleotide sequence ID" value="NZ_NWTK01000003.1"/>
</dbReference>
<dbReference type="InterPro" id="IPR051815">
    <property type="entry name" value="Molybdate_resp_trans_reg"/>
</dbReference>
<dbReference type="SUPFAM" id="SSF46785">
    <property type="entry name" value="Winged helix' DNA-binding domain"/>
    <property type="match status" value="1"/>
</dbReference>
<dbReference type="InterPro" id="IPR000847">
    <property type="entry name" value="LysR_HTH_N"/>
</dbReference>
<dbReference type="PANTHER" id="PTHR30432:SF1">
    <property type="entry name" value="DNA-BINDING TRANSCRIPTIONAL DUAL REGULATOR MODE"/>
    <property type="match status" value="1"/>
</dbReference>
<dbReference type="OrthoDB" id="9800709at2"/>
<gene>
    <name evidence="2" type="ORF">COO20_06325</name>
</gene>
<feature type="domain" description="HTH lysR-type" evidence="1">
    <location>
        <begin position="27"/>
        <end position="87"/>
    </location>
</feature>
<comment type="caution">
    <text evidence="2">The sequence shown here is derived from an EMBL/GenBank/DDBJ whole genome shotgun (WGS) entry which is preliminary data.</text>
</comment>